<dbReference type="Proteomes" id="UP000262969">
    <property type="component" value="Unassembled WGS sequence"/>
</dbReference>
<dbReference type="Pfam" id="PF09924">
    <property type="entry name" value="LPG_synthase_C"/>
    <property type="match status" value="1"/>
</dbReference>
<comment type="caution">
    <text evidence="2">The sequence shown here is derived from an EMBL/GenBank/DDBJ whole genome shotgun (WGS) entry which is preliminary data.</text>
</comment>
<dbReference type="AlphaFoldDB" id="A0A3D2X5B3"/>
<dbReference type="InterPro" id="IPR016732">
    <property type="entry name" value="UCP018688"/>
</dbReference>
<organism evidence="2 3">
    <name type="scientific">Lachnoclostridium phytofermentans</name>
    <dbReference type="NCBI Taxonomy" id="66219"/>
    <lineage>
        <taxon>Bacteria</taxon>
        <taxon>Bacillati</taxon>
        <taxon>Bacillota</taxon>
        <taxon>Clostridia</taxon>
        <taxon>Lachnospirales</taxon>
        <taxon>Lachnospiraceae</taxon>
    </lineage>
</organism>
<dbReference type="EMBL" id="DPVV01000184">
    <property type="protein sequence ID" value="HCL01833.1"/>
    <property type="molecule type" value="Genomic_DNA"/>
</dbReference>
<dbReference type="PANTHER" id="PTHR41373">
    <property type="entry name" value="DUF2156 DOMAIN-CONTAINING PROTEIN"/>
    <property type="match status" value="1"/>
</dbReference>
<accession>A0A3D2X5B3</accession>
<sequence length="303" mass="35346">MKRKKGLDMIPFRTLELTDREWIEECLKKSDLMGAEYSFSNNFLWAKQYNLLCANVNGFYCTLGGFGIMRTYGYPTGEGNLKEVVELLMEDAKERGLKFELRGIPEDKLTELKSLFPEQFDYISVRDEADYVYLTERLSTLAGKKLHGKRNHIARFKDNPSWVYEPMTMENIEDCKNMSKKWCELYHCREDINLVHESCAVKTAFHYFNELKLVGGLLRLDGEVVAFSMGEALNSNTFIVHIEKAYSHIQGAYPMINQQFVLHECQDYEYVNREDDMGDEGLRKAKLSYYPDIILEKYKAVLK</sequence>
<proteinExistence type="predicted"/>
<name>A0A3D2X5B3_9FIRM</name>
<evidence type="ECO:0000313" key="3">
    <source>
        <dbReference type="Proteomes" id="UP000262969"/>
    </source>
</evidence>
<gene>
    <name evidence="2" type="ORF">DHW61_05360</name>
</gene>
<protein>
    <recommendedName>
        <fullName evidence="1">Phosphatidylglycerol lysyltransferase C-terminal domain-containing protein</fullName>
    </recommendedName>
</protein>
<feature type="domain" description="Phosphatidylglycerol lysyltransferase C-terminal" evidence="1">
    <location>
        <begin position="34"/>
        <end position="300"/>
    </location>
</feature>
<dbReference type="PANTHER" id="PTHR41373:SF1">
    <property type="entry name" value="PHOSPHATIDYLGLYCEROL LYSYLTRANSFERASE C-TERMINAL DOMAIN-CONTAINING PROTEIN"/>
    <property type="match status" value="1"/>
</dbReference>
<dbReference type="InterPro" id="IPR016181">
    <property type="entry name" value="Acyl_CoA_acyltransferase"/>
</dbReference>
<evidence type="ECO:0000313" key="2">
    <source>
        <dbReference type="EMBL" id="HCL01833.1"/>
    </source>
</evidence>
<dbReference type="InterPro" id="IPR024320">
    <property type="entry name" value="LPG_synthase_C"/>
</dbReference>
<dbReference type="Gene3D" id="3.40.630.30">
    <property type="match status" value="1"/>
</dbReference>
<dbReference type="SUPFAM" id="SSF55729">
    <property type="entry name" value="Acyl-CoA N-acyltransferases (Nat)"/>
    <property type="match status" value="2"/>
</dbReference>
<evidence type="ECO:0000259" key="1">
    <source>
        <dbReference type="Pfam" id="PF09924"/>
    </source>
</evidence>
<dbReference type="PIRSF" id="PIRSF018688">
    <property type="entry name" value="UCP018688"/>
    <property type="match status" value="1"/>
</dbReference>
<reference evidence="2 3" key="1">
    <citation type="journal article" date="2018" name="Nat. Biotechnol.">
        <title>A standardized bacterial taxonomy based on genome phylogeny substantially revises the tree of life.</title>
        <authorList>
            <person name="Parks D.H."/>
            <person name="Chuvochina M."/>
            <person name="Waite D.W."/>
            <person name="Rinke C."/>
            <person name="Skarshewski A."/>
            <person name="Chaumeil P.A."/>
            <person name="Hugenholtz P."/>
        </authorList>
    </citation>
    <scope>NUCLEOTIDE SEQUENCE [LARGE SCALE GENOMIC DNA]</scope>
    <source>
        <strain evidence="2">UBA11728</strain>
    </source>
</reference>